<comment type="caution">
    <text evidence="3">The sequence shown here is derived from an EMBL/GenBank/DDBJ whole genome shotgun (WGS) entry which is preliminary data.</text>
</comment>
<keyword evidence="4" id="KW-1185">Reference proteome</keyword>
<dbReference type="PANTHER" id="PTHR47027:SF20">
    <property type="entry name" value="REVERSE TRANSCRIPTASE-LIKE PROTEIN WITH RNA-DIRECTED DNA POLYMERASE DOMAIN"/>
    <property type="match status" value="1"/>
</dbReference>
<reference evidence="3" key="1">
    <citation type="submission" date="2021-02" db="EMBL/GenBank/DDBJ databases">
        <authorList>
            <person name="Dougan E. K."/>
            <person name="Rhodes N."/>
            <person name="Thang M."/>
            <person name="Chan C."/>
        </authorList>
    </citation>
    <scope>NUCLEOTIDE SEQUENCE</scope>
</reference>
<dbReference type="InterPro" id="IPR000477">
    <property type="entry name" value="RT_dom"/>
</dbReference>
<sequence length="1171" mass="130158">PRCPAPICTCSIMMYGTLNVCKALATKVDEVASIFREQSLLVLALQEIDLNSASVVSVTAAFKRHGLCFFAGPSNGQCHCVGLVASLACKPLVLRGISEPSRVVAVLTELRCEASVRKVVFASLYGQVGDAPAACALAREVVLQLSAAGHCWVALGDFNITLEDPWAGTLACLPSAKALDDDFAGCGPLPLTSPGRVRRIDYGIASRLIAATEVVSFSGCVDHLGTAYGLNLSEPLGCVGPARAPLRSADVFEHRWLQVWRPFAAGFSKALSEDCSRAWEILSTAAEEALVVSDGGDVSHVVPRHALWDPRRPRHRHRASCGPESLLLVRLRRLHRRLTHFARVPHDAPLRRKVCLDLAHLAGTFPALEAFCGDNPLGALELVARLKQLVADDEKQAALKRWSRSLVDDFGAQCAWVRRRCALEEEVEQRAVALNLIWHALRALPAVAVQQGSFLFEGAVLRGLAKRMKGKACGADNWHAEDFLHLPLHFWDQLAALRQAVLERGDVPRSWQRVRIALIPKRAGGCRPLEQLSSWSGQWLDHSLCGGVPGRSSKDLIFQLLAGMRQHPDSVVVAQDLEKFFDAIDLRDLLLVLEKLSAPRQLCSLVAAMYTGQQRLFFSRSGFLSESWVTTIDLMKAYDSVNRNGLWGILRAKGVPDTMLDLIKDLYTGKTARVSAEVELTEEFELRTGLGQGCCLAPLLFNVYLAAVMEEWYHIADTHLTLPYRIDGILRRHMDEVSLNKYATWDHMKLSDLGCADDAAFLTDTYEKLVTTIEELQSLYKQWGLTMSVEKTEALVSQGELPPPIQVEEIDGFDKVNFKKNLEYLGADEQMHVNNGHLRAWLGVPTVCDMIVQARTRWLGNVGVPTHVGRRTGKWLAFDFVNDLEMAGIPISGWMQIARKHNGSEWRDKVFQIARWYTPKNPKSGQEPPDRKKEKARGAPHRNVKRAFVEHAKNQQEWFDKETFHVGVLKEEDVVVDMTEVVVVYAVSSRSRLILGMPNWQDFPGHASYARHGSIAFGCIKLGIAVMCRVALFVSEMGRDREDRGRDRDRRGKTSEPQRDHLEDEVRRPGEELRELKAKLERSSNLTVFTARDAGEAKAALQVTVFLTGLFREHMQGILRTYQDARDQACDGGGVASASTGRVEPLKVLMYNGLIQHMVAYAEKVCPEALT</sequence>
<dbReference type="InterPro" id="IPR043502">
    <property type="entry name" value="DNA/RNA_pol_sf"/>
</dbReference>
<protein>
    <submittedName>
        <fullName evidence="3">Pol protein</fullName>
    </submittedName>
</protein>
<feature type="non-terminal residue" evidence="3">
    <location>
        <position position="1171"/>
    </location>
</feature>
<dbReference type="InterPro" id="IPR036691">
    <property type="entry name" value="Endo/exonu/phosph_ase_sf"/>
</dbReference>
<dbReference type="Pfam" id="PF00078">
    <property type="entry name" value="RVT_1"/>
    <property type="match status" value="1"/>
</dbReference>
<feature type="domain" description="Reverse transcriptase" evidence="2">
    <location>
        <begin position="500"/>
        <end position="846"/>
    </location>
</feature>
<feature type="non-terminal residue" evidence="3">
    <location>
        <position position="1"/>
    </location>
</feature>
<accession>A0A812SL65</accession>
<dbReference type="AlphaFoldDB" id="A0A812SL65"/>
<evidence type="ECO:0000313" key="3">
    <source>
        <dbReference type="EMBL" id="CAE7486154.1"/>
    </source>
</evidence>
<dbReference type="OrthoDB" id="425681at2759"/>
<dbReference type="Gene3D" id="3.60.10.10">
    <property type="entry name" value="Endonuclease/exonuclease/phosphatase"/>
    <property type="match status" value="1"/>
</dbReference>
<dbReference type="SUPFAM" id="SSF56219">
    <property type="entry name" value="DNase I-like"/>
    <property type="match status" value="1"/>
</dbReference>
<feature type="compositionally biased region" description="Basic and acidic residues" evidence="1">
    <location>
        <begin position="928"/>
        <end position="937"/>
    </location>
</feature>
<evidence type="ECO:0000259" key="2">
    <source>
        <dbReference type="PROSITE" id="PS50878"/>
    </source>
</evidence>
<evidence type="ECO:0000256" key="1">
    <source>
        <dbReference type="SAM" id="MobiDB-lite"/>
    </source>
</evidence>
<name>A0A812SL65_9DINO</name>
<dbReference type="EMBL" id="CAJNJA010022059">
    <property type="protein sequence ID" value="CAE7486154.1"/>
    <property type="molecule type" value="Genomic_DNA"/>
</dbReference>
<feature type="region of interest" description="Disordered" evidence="1">
    <location>
        <begin position="1041"/>
        <end position="1069"/>
    </location>
</feature>
<dbReference type="Proteomes" id="UP000601435">
    <property type="component" value="Unassembled WGS sequence"/>
</dbReference>
<gene>
    <name evidence="3" type="primary">Pol</name>
    <name evidence="3" type="ORF">SNEC2469_LOCUS13805</name>
</gene>
<dbReference type="SUPFAM" id="SSF56672">
    <property type="entry name" value="DNA/RNA polymerases"/>
    <property type="match status" value="1"/>
</dbReference>
<proteinExistence type="predicted"/>
<dbReference type="PROSITE" id="PS50878">
    <property type="entry name" value="RT_POL"/>
    <property type="match status" value="1"/>
</dbReference>
<feature type="region of interest" description="Disordered" evidence="1">
    <location>
        <begin position="918"/>
        <end position="942"/>
    </location>
</feature>
<evidence type="ECO:0000313" key="4">
    <source>
        <dbReference type="Proteomes" id="UP000601435"/>
    </source>
</evidence>
<dbReference type="PANTHER" id="PTHR47027">
    <property type="entry name" value="REVERSE TRANSCRIPTASE DOMAIN-CONTAINING PROTEIN"/>
    <property type="match status" value="1"/>
</dbReference>
<organism evidence="3 4">
    <name type="scientific">Symbiodinium necroappetens</name>
    <dbReference type="NCBI Taxonomy" id="1628268"/>
    <lineage>
        <taxon>Eukaryota</taxon>
        <taxon>Sar</taxon>
        <taxon>Alveolata</taxon>
        <taxon>Dinophyceae</taxon>
        <taxon>Suessiales</taxon>
        <taxon>Symbiodiniaceae</taxon>
        <taxon>Symbiodinium</taxon>
    </lineage>
</organism>